<evidence type="ECO:0000313" key="3">
    <source>
        <dbReference type="Proteomes" id="UP000092164"/>
    </source>
</evidence>
<dbReference type="SUPFAM" id="SSF55729">
    <property type="entry name" value="Acyl-CoA N-acyltransferases (Nat)"/>
    <property type="match status" value="1"/>
</dbReference>
<dbReference type="KEGG" id="mart:BTR34_06645"/>
<dbReference type="Gene3D" id="3.40.630.30">
    <property type="match status" value="1"/>
</dbReference>
<gene>
    <name evidence="2" type="ORF">A9200_06405</name>
</gene>
<accession>A0A1B7Z3H6</accession>
<dbReference type="InterPro" id="IPR000182">
    <property type="entry name" value="GNAT_dom"/>
</dbReference>
<dbReference type="Pfam" id="PF13302">
    <property type="entry name" value="Acetyltransf_3"/>
    <property type="match status" value="1"/>
</dbReference>
<dbReference type="RefSeq" id="WP_068485271.1">
    <property type="nucleotide sequence ID" value="NZ_CP018760.1"/>
</dbReference>
<dbReference type="OrthoDB" id="9798081at2"/>
<dbReference type="GO" id="GO:0016747">
    <property type="term" value="F:acyltransferase activity, transferring groups other than amino-acyl groups"/>
    <property type="evidence" value="ECO:0007669"/>
    <property type="project" value="InterPro"/>
</dbReference>
<dbReference type="PROSITE" id="PS51186">
    <property type="entry name" value="GNAT"/>
    <property type="match status" value="1"/>
</dbReference>
<evidence type="ECO:0000259" key="1">
    <source>
        <dbReference type="PROSITE" id="PS51186"/>
    </source>
</evidence>
<dbReference type="InterPro" id="IPR051531">
    <property type="entry name" value="N-acetyltransferase"/>
</dbReference>
<organism evidence="2 3">
    <name type="scientific">Maribacter hydrothermalis</name>
    <dbReference type="NCBI Taxonomy" id="1836467"/>
    <lineage>
        <taxon>Bacteria</taxon>
        <taxon>Pseudomonadati</taxon>
        <taxon>Bacteroidota</taxon>
        <taxon>Flavobacteriia</taxon>
        <taxon>Flavobacteriales</taxon>
        <taxon>Flavobacteriaceae</taxon>
        <taxon>Maribacter</taxon>
    </lineage>
</organism>
<dbReference type="PANTHER" id="PTHR43792:SF1">
    <property type="entry name" value="N-ACETYLTRANSFERASE DOMAIN-CONTAINING PROTEIN"/>
    <property type="match status" value="1"/>
</dbReference>
<proteinExistence type="predicted"/>
<sequence>MKRLDSERLFLRPANLEDGPFIYKLLNSDSWLRYFGDKNIVNLNKAEAYIENSLIKGYNKNGFGLLVVSLMDGTQIGLCGFLKRDYLEGLDLGFALLPSYEGFGYAFEATSAMIQFGKTELNLSRVLAICMEANKRSLQLLFKLGFKKVDTVKLTETSEELLMLST</sequence>
<name>A0A1B7Z3H6_9FLAO</name>
<dbReference type="PANTHER" id="PTHR43792">
    <property type="entry name" value="GNAT FAMILY, PUTATIVE (AFU_ORTHOLOGUE AFUA_3G00765)-RELATED-RELATED"/>
    <property type="match status" value="1"/>
</dbReference>
<dbReference type="Proteomes" id="UP000092164">
    <property type="component" value="Unassembled WGS sequence"/>
</dbReference>
<feature type="domain" description="N-acetyltransferase" evidence="1">
    <location>
        <begin position="9"/>
        <end position="166"/>
    </location>
</feature>
<keyword evidence="3" id="KW-1185">Reference proteome</keyword>
<dbReference type="AlphaFoldDB" id="A0A1B7Z3H6"/>
<dbReference type="InterPro" id="IPR016181">
    <property type="entry name" value="Acyl_CoA_acyltransferase"/>
</dbReference>
<comment type="caution">
    <text evidence="2">The sequence shown here is derived from an EMBL/GenBank/DDBJ whole genome shotgun (WGS) entry which is preliminary data.</text>
</comment>
<keyword evidence="2" id="KW-0808">Transferase</keyword>
<dbReference type="STRING" id="1836467.BTR34_06645"/>
<dbReference type="EMBL" id="LZFP01000034">
    <property type="protein sequence ID" value="OBR37281.1"/>
    <property type="molecule type" value="Genomic_DNA"/>
</dbReference>
<protein>
    <submittedName>
        <fullName evidence="2">GCN5 family acetyltransferase</fullName>
    </submittedName>
</protein>
<evidence type="ECO:0000313" key="2">
    <source>
        <dbReference type="EMBL" id="OBR37281.1"/>
    </source>
</evidence>
<reference evidence="3" key="1">
    <citation type="submission" date="2016-06" db="EMBL/GenBank/DDBJ databases">
        <authorList>
            <person name="Zhan P."/>
        </authorList>
    </citation>
    <scope>NUCLEOTIDE SEQUENCE [LARGE SCALE GENOMIC DNA]</scope>
    <source>
        <strain evidence="3">T28</strain>
    </source>
</reference>